<keyword evidence="3" id="KW-1185">Reference proteome</keyword>
<protein>
    <recommendedName>
        <fullName evidence="4">Retrotransposon gag domain-containing protein</fullName>
    </recommendedName>
</protein>
<dbReference type="Proteomes" id="UP000467841">
    <property type="component" value="Unassembled WGS sequence"/>
</dbReference>
<feature type="region of interest" description="Disordered" evidence="1">
    <location>
        <begin position="1"/>
        <end position="71"/>
    </location>
</feature>
<name>A0A6D2HZC1_9BRAS</name>
<dbReference type="EMBL" id="CACVBM020000621">
    <property type="protein sequence ID" value="CAA7021491.1"/>
    <property type="molecule type" value="Genomic_DNA"/>
</dbReference>
<accession>A0A6D2HZC1</accession>
<evidence type="ECO:0000256" key="1">
    <source>
        <dbReference type="SAM" id="MobiDB-lite"/>
    </source>
</evidence>
<gene>
    <name evidence="2" type="ORF">MERR_LOCUS8726</name>
</gene>
<sequence>MSHAADRAQRWEAMNRARSIPRHAIKASGRTHRSTRKANDYGRPRSSPHDQDHHITADPDGRRHPLHGRPEVTDEAVVTFSTSIFTAGSGVPPMAWVQQGAAIAERPRAAAVGVPPYLEIMGHMQRKATPLFEGGVGPEEADEWHLRLERNFHSIRCPLEYQVELVVHYLSGDTYLW</sequence>
<feature type="compositionally biased region" description="Basic and acidic residues" evidence="1">
    <location>
        <begin position="37"/>
        <end position="71"/>
    </location>
</feature>
<feature type="compositionally biased region" description="Basic and acidic residues" evidence="1">
    <location>
        <begin position="1"/>
        <end position="15"/>
    </location>
</feature>
<evidence type="ECO:0008006" key="4">
    <source>
        <dbReference type="Google" id="ProtNLM"/>
    </source>
</evidence>
<reference evidence="2" key="1">
    <citation type="submission" date="2020-01" db="EMBL/GenBank/DDBJ databases">
        <authorList>
            <person name="Mishra B."/>
        </authorList>
    </citation>
    <scope>NUCLEOTIDE SEQUENCE [LARGE SCALE GENOMIC DNA]</scope>
</reference>
<evidence type="ECO:0000313" key="2">
    <source>
        <dbReference type="EMBL" id="CAA7021491.1"/>
    </source>
</evidence>
<organism evidence="2 3">
    <name type="scientific">Microthlaspi erraticum</name>
    <dbReference type="NCBI Taxonomy" id="1685480"/>
    <lineage>
        <taxon>Eukaryota</taxon>
        <taxon>Viridiplantae</taxon>
        <taxon>Streptophyta</taxon>
        <taxon>Embryophyta</taxon>
        <taxon>Tracheophyta</taxon>
        <taxon>Spermatophyta</taxon>
        <taxon>Magnoliopsida</taxon>
        <taxon>eudicotyledons</taxon>
        <taxon>Gunneridae</taxon>
        <taxon>Pentapetalae</taxon>
        <taxon>rosids</taxon>
        <taxon>malvids</taxon>
        <taxon>Brassicales</taxon>
        <taxon>Brassicaceae</taxon>
        <taxon>Coluteocarpeae</taxon>
        <taxon>Microthlaspi</taxon>
    </lineage>
</organism>
<comment type="caution">
    <text evidence="2">The sequence shown here is derived from an EMBL/GenBank/DDBJ whole genome shotgun (WGS) entry which is preliminary data.</text>
</comment>
<feature type="compositionally biased region" description="Basic residues" evidence="1">
    <location>
        <begin position="19"/>
        <end position="36"/>
    </location>
</feature>
<proteinExistence type="predicted"/>
<evidence type="ECO:0000313" key="3">
    <source>
        <dbReference type="Proteomes" id="UP000467841"/>
    </source>
</evidence>
<dbReference type="OrthoDB" id="1936908at2759"/>
<dbReference type="AlphaFoldDB" id="A0A6D2HZC1"/>